<protein>
    <submittedName>
        <fullName evidence="5">Microcin C transport system substrate-binding protein</fullName>
    </submittedName>
</protein>
<dbReference type="RefSeq" id="WP_076702008.1">
    <property type="nucleotide sequence ID" value="NZ_CP015093.1"/>
</dbReference>
<dbReference type="GO" id="GO:0043190">
    <property type="term" value="C:ATP-binding cassette (ABC) transporter complex"/>
    <property type="evidence" value="ECO:0007669"/>
    <property type="project" value="InterPro"/>
</dbReference>
<evidence type="ECO:0000259" key="4">
    <source>
        <dbReference type="Pfam" id="PF00496"/>
    </source>
</evidence>
<dbReference type="STRING" id="1250539.Ga0080574_TMP3209"/>
<dbReference type="GO" id="GO:1904680">
    <property type="term" value="F:peptide transmembrane transporter activity"/>
    <property type="evidence" value="ECO:0007669"/>
    <property type="project" value="TreeGrafter"/>
</dbReference>
<dbReference type="GO" id="GO:0042884">
    <property type="term" value="P:microcin transport"/>
    <property type="evidence" value="ECO:0007669"/>
    <property type="project" value="TreeGrafter"/>
</dbReference>
<evidence type="ECO:0000313" key="6">
    <source>
        <dbReference type="Proteomes" id="UP000187059"/>
    </source>
</evidence>
<feature type="domain" description="Solute-binding protein family 5" evidence="4">
    <location>
        <begin position="130"/>
        <end position="529"/>
    </location>
</feature>
<name>A0A1P8UVY6_9RHOB</name>
<dbReference type="GO" id="GO:0015833">
    <property type="term" value="P:peptide transport"/>
    <property type="evidence" value="ECO:0007669"/>
    <property type="project" value="TreeGrafter"/>
</dbReference>
<dbReference type="OrthoDB" id="9803988at2"/>
<dbReference type="Proteomes" id="UP000187059">
    <property type="component" value="Chromosome"/>
</dbReference>
<proteinExistence type="inferred from homology"/>
<dbReference type="InterPro" id="IPR006311">
    <property type="entry name" value="TAT_signal"/>
</dbReference>
<organism evidence="5 6">
    <name type="scientific">Salipiger abyssi</name>
    <dbReference type="NCBI Taxonomy" id="1250539"/>
    <lineage>
        <taxon>Bacteria</taxon>
        <taxon>Pseudomonadati</taxon>
        <taxon>Pseudomonadota</taxon>
        <taxon>Alphaproteobacteria</taxon>
        <taxon>Rhodobacterales</taxon>
        <taxon>Roseobacteraceae</taxon>
        <taxon>Salipiger</taxon>
    </lineage>
</organism>
<sequence>MTKDPASLLTRRQAMGLIGGGAMATGFGGLPRTGWAATDVAQEMIRSHGYSFYNDLKYAADFTHFDYVNPDAPKGGEISLSARGTFDGFNRWASKGRAEGNSNVVAEAMFGDMPFEGGLPADSITDAYCLLAESVEYPASQEWCVFHIRPEARFSNGEKVTAQDALFTHNLFLEQGIRSYARGVKERVAGVEVIDDLTIKYSFVDGISRRSLISQVGGTPVFSQAWYEETGERLDEPSLLSPMATGPWLVGDYEINRYVVYERNPDYWGWHLPINKGRHNFDRVRIEYFADDAAEFEAFKAGIYTFRPEGSTKRWATGYDFPAVENGTIKRESLPDGAPPTNTGFVFNTLRAPMDDKTVREALALAFNFEWTRESLQYGLTTQRNSFVEGTEIEAKGVPEGAEKAFLESLGDVIPPEIFEEEAVMAHTSDPDTPADRRNMRRALRLLASAGWEVGDDGKLRNAEGEPLTLKLMLSSGTSDTVEAMATTYVGTLTTFGVTIEIDKVDSAQYAQRYYDKDFDIVFFRYNTFLAAGTGLKQMFGSDAAVVSSYNPASLQSPMVDAIIEAALMTETREDEIVALRALDRALRWHRVIVPAGYVAETWIASYDMYEHPETLPPYAVGYLDFWWLNQEKHEALKAAGVLR</sequence>
<evidence type="ECO:0000313" key="5">
    <source>
        <dbReference type="EMBL" id="APZ53543.1"/>
    </source>
</evidence>
<dbReference type="PROSITE" id="PS51318">
    <property type="entry name" value="TAT"/>
    <property type="match status" value="1"/>
</dbReference>
<dbReference type="Gene3D" id="3.40.190.10">
    <property type="entry name" value="Periplasmic binding protein-like II"/>
    <property type="match status" value="1"/>
</dbReference>
<dbReference type="InterPro" id="IPR000914">
    <property type="entry name" value="SBP_5_dom"/>
</dbReference>
<dbReference type="CDD" id="cd08497">
    <property type="entry name" value="MbnE-like"/>
    <property type="match status" value="1"/>
</dbReference>
<keyword evidence="6" id="KW-1185">Reference proteome</keyword>
<reference evidence="5 6" key="1">
    <citation type="submission" date="2016-04" db="EMBL/GenBank/DDBJ databases">
        <title>Deep-sea bacteria in the southern Pacific.</title>
        <authorList>
            <person name="Tang K."/>
        </authorList>
    </citation>
    <scope>NUCLEOTIDE SEQUENCE [LARGE SCALE GENOMIC DNA]</scope>
    <source>
        <strain evidence="5 6">JLT2014</strain>
    </source>
</reference>
<dbReference type="PIRSF" id="PIRSF002741">
    <property type="entry name" value="MppA"/>
    <property type="match status" value="1"/>
</dbReference>
<evidence type="ECO:0000256" key="3">
    <source>
        <dbReference type="ARBA" id="ARBA00022729"/>
    </source>
</evidence>
<evidence type="ECO:0000256" key="2">
    <source>
        <dbReference type="ARBA" id="ARBA00005695"/>
    </source>
</evidence>
<dbReference type="EMBL" id="CP015093">
    <property type="protein sequence ID" value="APZ53543.1"/>
    <property type="molecule type" value="Genomic_DNA"/>
</dbReference>
<comment type="similarity">
    <text evidence="2">Belongs to the bacterial solute-binding protein 5 family.</text>
</comment>
<keyword evidence="3" id="KW-0732">Signal</keyword>
<dbReference type="PANTHER" id="PTHR30290">
    <property type="entry name" value="PERIPLASMIC BINDING COMPONENT OF ABC TRANSPORTER"/>
    <property type="match status" value="1"/>
</dbReference>
<accession>A0A1P8UVY6</accession>
<comment type="subcellular location">
    <subcellularLocation>
        <location evidence="1">Periplasm</location>
    </subcellularLocation>
</comment>
<dbReference type="SUPFAM" id="SSF53850">
    <property type="entry name" value="Periplasmic binding protein-like II"/>
    <property type="match status" value="1"/>
</dbReference>
<dbReference type="GO" id="GO:0030288">
    <property type="term" value="C:outer membrane-bounded periplasmic space"/>
    <property type="evidence" value="ECO:0007669"/>
    <property type="project" value="TreeGrafter"/>
</dbReference>
<gene>
    <name evidence="5" type="ORF">Ga0080574_TMP3209</name>
</gene>
<dbReference type="PANTHER" id="PTHR30290:SF64">
    <property type="entry name" value="ABC TRANSPORTER PERIPLASMIC BINDING PROTEIN"/>
    <property type="match status" value="1"/>
</dbReference>
<dbReference type="Pfam" id="PF00496">
    <property type="entry name" value="SBP_bac_5"/>
    <property type="match status" value="1"/>
</dbReference>
<dbReference type="AlphaFoldDB" id="A0A1P8UVY6"/>
<evidence type="ECO:0000256" key="1">
    <source>
        <dbReference type="ARBA" id="ARBA00004418"/>
    </source>
</evidence>
<dbReference type="KEGG" id="paby:Ga0080574_TMP3209"/>
<dbReference type="Gene3D" id="3.10.105.10">
    <property type="entry name" value="Dipeptide-binding Protein, Domain 3"/>
    <property type="match status" value="1"/>
</dbReference>
<dbReference type="InterPro" id="IPR030678">
    <property type="entry name" value="Peptide/Ni-bd"/>
</dbReference>
<dbReference type="InterPro" id="IPR039424">
    <property type="entry name" value="SBP_5"/>
</dbReference>